<sequence>MKNQKLLLLYFKNIILFLFVFLLPTQFGKHFFLPFSYISGVRIDYLAPTVYVTDILTIFLVTLHSRDVLHFFKKGLFLYFVFFICLNILFSLSPLISLYRFFKIIEFLIIVAVFKKEYPTRKNLIMQAFLCGLLLQFILVITQFTVKHSLQGIWYFLGERYIHLGLPDIAKASINGAEFLRPYGTFSHPNSMAGFYLMLSLFILTNKSITNLFFKYVFLLFSACIIILSFSKATLIIFGLLLLYYFAPFSIRCRICFAAKFVTIGTIILLFMIVQTDPLSFQKRTELISDAFNIIMQFPLLGTGIGNYLHAQINFPIRYPYFFLQPVHNIFLLLIAETGIPFGLFFIGKIVIIFANTIRKSLMLLPFLAVVFTGMIDHYWFTLQQNILLLAVMSGILLSDAVLLKNGE</sequence>
<evidence type="ECO:0000256" key="3">
    <source>
        <dbReference type="ARBA" id="ARBA00022989"/>
    </source>
</evidence>
<evidence type="ECO:0000259" key="6">
    <source>
        <dbReference type="Pfam" id="PF04932"/>
    </source>
</evidence>
<feature type="transmembrane region" description="Helical" evidence="5">
    <location>
        <begin position="330"/>
        <end position="355"/>
    </location>
</feature>
<evidence type="ECO:0000256" key="5">
    <source>
        <dbReference type="SAM" id="Phobius"/>
    </source>
</evidence>
<dbReference type="EMBL" id="PFLI01000066">
    <property type="protein sequence ID" value="PIY72236.1"/>
    <property type="molecule type" value="Genomic_DNA"/>
</dbReference>
<organism evidence="7 8">
    <name type="scientific">Candidatus Roizmanbacteria bacterium CG_4_10_14_0_8_um_filter_33_9</name>
    <dbReference type="NCBI Taxonomy" id="1974826"/>
    <lineage>
        <taxon>Bacteria</taxon>
        <taxon>Candidatus Roizmaniibacteriota</taxon>
    </lineage>
</organism>
<proteinExistence type="predicted"/>
<comment type="subcellular location">
    <subcellularLocation>
        <location evidence="1">Membrane</location>
        <topology evidence="1">Multi-pass membrane protein</topology>
    </subcellularLocation>
</comment>
<feature type="transmembrane region" description="Helical" evidence="5">
    <location>
        <begin position="75"/>
        <end position="92"/>
    </location>
</feature>
<keyword evidence="2 5" id="KW-0812">Transmembrane</keyword>
<accession>A0A2M7QJW6</accession>
<feature type="transmembrane region" description="Helical" evidence="5">
    <location>
        <begin position="7"/>
        <end position="25"/>
    </location>
</feature>
<dbReference type="GO" id="GO:0016020">
    <property type="term" value="C:membrane"/>
    <property type="evidence" value="ECO:0007669"/>
    <property type="project" value="UniProtKB-SubCell"/>
</dbReference>
<gene>
    <name evidence="7" type="ORF">COY87_02060</name>
</gene>
<feature type="transmembrane region" description="Helical" evidence="5">
    <location>
        <begin position="216"/>
        <end position="245"/>
    </location>
</feature>
<dbReference type="Pfam" id="PF04932">
    <property type="entry name" value="Wzy_C"/>
    <property type="match status" value="1"/>
</dbReference>
<feature type="domain" description="O-antigen ligase-related" evidence="6">
    <location>
        <begin position="218"/>
        <end position="346"/>
    </location>
</feature>
<dbReference type="PANTHER" id="PTHR37422:SF17">
    <property type="entry name" value="O-ANTIGEN LIGASE"/>
    <property type="match status" value="1"/>
</dbReference>
<feature type="transmembrane region" description="Helical" evidence="5">
    <location>
        <begin position="186"/>
        <end position="204"/>
    </location>
</feature>
<dbReference type="PANTHER" id="PTHR37422">
    <property type="entry name" value="TEICHURONIC ACID BIOSYNTHESIS PROTEIN TUAE"/>
    <property type="match status" value="1"/>
</dbReference>
<feature type="transmembrane region" description="Helical" evidence="5">
    <location>
        <begin position="126"/>
        <end position="146"/>
    </location>
</feature>
<keyword evidence="3 5" id="KW-1133">Transmembrane helix</keyword>
<evidence type="ECO:0000256" key="2">
    <source>
        <dbReference type="ARBA" id="ARBA00022692"/>
    </source>
</evidence>
<evidence type="ECO:0000256" key="1">
    <source>
        <dbReference type="ARBA" id="ARBA00004141"/>
    </source>
</evidence>
<name>A0A2M7QJW6_9BACT</name>
<protein>
    <recommendedName>
        <fullName evidence="6">O-antigen ligase-related domain-containing protein</fullName>
    </recommendedName>
</protein>
<dbReference type="InterPro" id="IPR007016">
    <property type="entry name" value="O-antigen_ligase-rel_domated"/>
</dbReference>
<evidence type="ECO:0000313" key="7">
    <source>
        <dbReference type="EMBL" id="PIY72236.1"/>
    </source>
</evidence>
<comment type="caution">
    <text evidence="7">The sequence shown here is derived from an EMBL/GenBank/DDBJ whole genome shotgun (WGS) entry which is preliminary data.</text>
</comment>
<dbReference type="Proteomes" id="UP000229401">
    <property type="component" value="Unassembled WGS sequence"/>
</dbReference>
<feature type="transmembrane region" description="Helical" evidence="5">
    <location>
        <begin position="362"/>
        <end position="381"/>
    </location>
</feature>
<evidence type="ECO:0000256" key="4">
    <source>
        <dbReference type="ARBA" id="ARBA00023136"/>
    </source>
</evidence>
<evidence type="ECO:0000313" key="8">
    <source>
        <dbReference type="Proteomes" id="UP000229401"/>
    </source>
</evidence>
<feature type="transmembrane region" description="Helical" evidence="5">
    <location>
        <begin position="257"/>
        <end position="275"/>
    </location>
</feature>
<keyword evidence="4 5" id="KW-0472">Membrane</keyword>
<dbReference type="AlphaFoldDB" id="A0A2M7QJW6"/>
<dbReference type="InterPro" id="IPR051533">
    <property type="entry name" value="WaaL-like"/>
</dbReference>
<feature type="transmembrane region" description="Helical" evidence="5">
    <location>
        <begin position="387"/>
        <end position="404"/>
    </location>
</feature>
<reference evidence="8" key="1">
    <citation type="submission" date="2017-09" db="EMBL/GenBank/DDBJ databases">
        <title>Depth-based differentiation of microbial function through sediment-hosted aquifers and enrichment of novel symbionts in the deep terrestrial subsurface.</title>
        <authorList>
            <person name="Probst A.J."/>
            <person name="Ladd B."/>
            <person name="Jarett J.K."/>
            <person name="Geller-Mcgrath D.E."/>
            <person name="Sieber C.M.K."/>
            <person name="Emerson J.B."/>
            <person name="Anantharaman K."/>
            <person name="Thomas B.C."/>
            <person name="Malmstrom R."/>
            <person name="Stieglmeier M."/>
            <person name="Klingl A."/>
            <person name="Woyke T."/>
            <person name="Ryan C.M."/>
            <person name="Banfield J.F."/>
        </authorList>
    </citation>
    <scope>NUCLEOTIDE SEQUENCE [LARGE SCALE GENOMIC DNA]</scope>
</reference>
<feature type="transmembrane region" description="Helical" evidence="5">
    <location>
        <begin position="45"/>
        <end position="63"/>
    </location>
</feature>